<dbReference type="EMBL" id="ASHM01024040">
    <property type="protein sequence ID" value="PNX71976.1"/>
    <property type="molecule type" value="Genomic_DNA"/>
</dbReference>
<accession>A0A2K3L0C3</accession>
<dbReference type="AlphaFoldDB" id="A0A2K3L0C3"/>
<reference evidence="2 3" key="1">
    <citation type="journal article" date="2014" name="Am. J. Bot.">
        <title>Genome assembly and annotation for red clover (Trifolium pratense; Fabaceae).</title>
        <authorList>
            <person name="Istvanek J."/>
            <person name="Jaros M."/>
            <person name="Krenek A."/>
            <person name="Repkova J."/>
        </authorList>
    </citation>
    <scope>NUCLEOTIDE SEQUENCE [LARGE SCALE GENOMIC DNA]</scope>
    <source>
        <strain evidence="3">cv. Tatra</strain>
        <tissue evidence="2">Young leaves</tissue>
    </source>
</reference>
<dbReference type="Proteomes" id="UP000236291">
    <property type="component" value="Unassembled WGS sequence"/>
</dbReference>
<protein>
    <submittedName>
        <fullName evidence="2">Uncharacterized protein</fullName>
    </submittedName>
</protein>
<sequence length="163" mass="18876">LGFTDTSDYRKDIDDLMGRTFAFRVNWQSHWKQCSVLACLDSKFMVFPLLLNMTLNFIKLLLQQSSHQYLIFNKNPLLHNSPLPKEQQHPRVPLDTSTTRNTELKIASTLPILEENFDEQLEEHTRAAPLSSSKRPPKPRVPVNTVGHRNTELKTTSVLLHYH</sequence>
<gene>
    <name evidence="2" type="ORF">L195_g027863</name>
</gene>
<organism evidence="2 3">
    <name type="scientific">Trifolium pratense</name>
    <name type="common">Red clover</name>
    <dbReference type="NCBI Taxonomy" id="57577"/>
    <lineage>
        <taxon>Eukaryota</taxon>
        <taxon>Viridiplantae</taxon>
        <taxon>Streptophyta</taxon>
        <taxon>Embryophyta</taxon>
        <taxon>Tracheophyta</taxon>
        <taxon>Spermatophyta</taxon>
        <taxon>Magnoliopsida</taxon>
        <taxon>eudicotyledons</taxon>
        <taxon>Gunneridae</taxon>
        <taxon>Pentapetalae</taxon>
        <taxon>rosids</taxon>
        <taxon>fabids</taxon>
        <taxon>Fabales</taxon>
        <taxon>Fabaceae</taxon>
        <taxon>Papilionoideae</taxon>
        <taxon>50 kb inversion clade</taxon>
        <taxon>NPAAA clade</taxon>
        <taxon>Hologalegina</taxon>
        <taxon>IRL clade</taxon>
        <taxon>Trifolieae</taxon>
        <taxon>Trifolium</taxon>
    </lineage>
</organism>
<proteinExistence type="predicted"/>
<evidence type="ECO:0000313" key="2">
    <source>
        <dbReference type="EMBL" id="PNX71976.1"/>
    </source>
</evidence>
<name>A0A2K3L0C3_TRIPR</name>
<evidence type="ECO:0000313" key="3">
    <source>
        <dbReference type="Proteomes" id="UP000236291"/>
    </source>
</evidence>
<reference evidence="2 3" key="2">
    <citation type="journal article" date="2017" name="Front. Plant Sci.">
        <title>Gene Classification and Mining of Molecular Markers Useful in Red Clover (Trifolium pratense) Breeding.</title>
        <authorList>
            <person name="Istvanek J."/>
            <person name="Dluhosova J."/>
            <person name="Dluhos P."/>
            <person name="Patkova L."/>
            <person name="Nedelnik J."/>
            <person name="Repkova J."/>
        </authorList>
    </citation>
    <scope>NUCLEOTIDE SEQUENCE [LARGE SCALE GENOMIC DNA]</scope>
    <source>
        <strain evidence="3">cv. Tatra</strain>
        <tissue evidence="2">Young leaves</tissue>
    </source>
</reference>
<comment type="caution">
    <text evidence="2">The sequence shown here is derived from an EMBL/GenBank/DDBJ whole genome shotgun (WGS) entry which is preliminary data.</text>
</comment>
<feature type="non-terminal residue" evidence="2">
    <location>
        <position position="1"/>
    </location>
</feature>
<evidence type="ECO:0000256" key="1">
    <source>
        <dbReference type="SAM" id="MobiDB-lite"/>
    </source>
</evidence>
<feature type="region of interest" description="Disordered" evidence="1">
    <location>
        <begin position="123"/>
        <end position="148"/>
    </location>
</feature>
<dbReference type="ExpressionAtlas" id="A0A2K3L0C3">
    <property type="expression patterns" value="baseline"/>
</dbReference>